<dbReference type="NCBIfam" id="TIGR03361">
    <property type="entry name" value="VI_Rhs_Vgr"/>
    <property type="match status" value="1"/>
</dbReference>
<evidence type="ECO:0000313" key="6">
    <source>
        <dbReference type="EMBL" id="KAA6125205.1"/>
    </source>
</evidence>
<dbReference type="Gene3D" id="2.30.110.50">
    <property type="match status" value="1"/>
</dbReference>
<dbReference type="InterPro" id="IPR006531">
    <property type="entry name" value="Gp5/Vgr_OB"/>
</dbReference>
<feature type="region of interest" description="Disordered" evidence="2">
    <location>
        <begin position="660"/>
        <end position="679"/>
    </location>
</feature>
<keyword evidence="7" id="KW-1185">Reference proteome</keyword>
<dbReference type="SUPFAM" id="SSF69255">
    <property type="entry name" value="gp5 N-terminal domain-like"/>
    <property type="match status" value="1"/>
</dbReference>
<evidence type="ECO:0000259" key="5">
    <source>
        <dbReference type="Pfam" id="PF13296"/>
    </source>
</evidence>
<name>A0A5M8ASY9_9BURK</name>
<sequence length="988" mass="107257">MMPTTSLPSAVLATLLGQGTRQIALDTPLRDANLIVERFTAIEAVSRPFAIEIDCLSPSAHLDTVELARQEITLRLMLADGRYRAWHGFVVDCAAMGGDGGLAGYRLTVAPWLERLRGRVDCYVYQDKTAQEIVEEVFRDYPAANFQFSVSQPLRRRSICAQYRESDFDFVQRLLAEEGLSYRFEHLQGEDDKPEGSQARHRLVVFDNDAERPPCPQANIRFHRADMTEESDTMTVWSTRHSVGSNAVTVSSWDYKTLAAASAQANATSVTGEWPTLEAFDAQGPYRYPDAATADRAAQLRMQAEESGFVRFDGAGTVRQLGAGQRFALTEHFAGDGDEFVALSVRHEAANNLGADVARLLGTTEVEAGGYRNTLEAVRADAPIVPRFRAKPTAPEGQTAIVIAEGETPLHTDRDHRVRVRFPWLRAPAPADQGGHEGQAAAFTDPGSDDLTQVTAWVRVAGAMAGPNWGTHHLPRVGTELLLTFLDGDIDRPLAAMQLHNEQDTPPWANDDKPRASVLSGWHTRGLGGDGYNQWVVDDFKGRLRMRLASSAAQTQLNLGYLVTQGPQDAQRGPWRGTGAELRSDAWATVRAGQGLLLSTTARPRATGTVMNMAEAIALLKGAQRTADRLSTAAQTQTALPLAANALFEPLLTMVEPEQDGHYTDTVNGQDANQPDGKPVERFAEPLLVAEAPTSIAVSSQETTAVYSGRHLHGTVQSDWQLTAGKTIAMAAAQGVSLFVQRNGLKAVAANGPLSVQAHAGAMSILADKEVVVTSSNEAVELLAQQKVVLHGAESRIVLDGGTITFETPGVFEVKGAGHPFTGGSSQPAALPALPFGALGLPPNFIELNYHYDDLSPVPGAPYKLVFDDGTVLEGTLDDNGFARIENVPNSPARVYYGEDPRPFQLEATLPPNTLKVGSETNEEALANIERYLAEADEFWESRATPEQKEYLALLNDSDDDPGENLWNYLDAQQQKELEGELRGDNKA</sequence>
<dbReference type="InterPro" id="IPR037026">
    <property type="entry name" value="Vgr_OB-fold_dom_sf"/>
</dbReference>
<feature type="domain" description="Gp5/Type VI secretion system Vgr protein OB-fold" evidence="3">
    <location>
        <begin position="453"/>
        <end position="496"/>
    </location>
</feature>
<protein>
    <submittedName>
        <fullName evidence="6">Type VI secretion system tip protein VgrG</fullName>
    </submittedName>
</protein>
<gene>
    <name evidence="6" type="ORF">F1599_10415</name>
</gene>
<dbReference type="InterPro" id="IPR017847">
    <property type="entry name" value="T6SS_RhsGE_Vgr_subset"/>
</dbReference>
<proteinExistence type="inferred from homology"/>
<dbReference type="InterPro" id="IPR018769">
    <property type="entry name" value="VgrG2_DUF2345"/>
</dbReference>
<dbReference type="Pfam" id="PF05954">
    <property type="entry name" value="Phage_GPD"/>
    <property type="match status" value="1"/>
</dbReference>
<evidence type="ECO:0000313" key="7">
    <source>
        <dbReference type="Proteomes" id="UP000324324"/>
    </source>
</evidence>
<dbReference type="Pfam" id="PF10106">
    <property type="entry name" value="DUF2345"/>
    <property type="match status" value="1"/>
</dbReference>
<dbReference type="SUPFAM" id="SSF69279">
    <property type="entry name" value="Phage tail proteins"/>
    <property type="match status" value="2"/>
</dbReference>
<dbReference type="Gene3D" id="2.40.50.230">
    <property type="entry name" value="Gp5 N-terminal domain"/>
    <property type="match status" value="1"/>
</dbReference>
<dbReference type="Gene3D" id="3.55.50.10">
    <property type="entry name" value="Baseplate protein-like domains"/>
    <property type="match status" value="1"/>
</dbReference>
<evidence type="ECO:0000259" key="4">
    <source>
        <dbReference type="Pfam" id="PF10106"/>
    </source>
</evidence>
<dbReference type="Pfam" id="PF04717">
    <property type="entry name" value="Phage_base_V"/>
    <property type="match status" value="1"/>
</dbReference>
<evidence type="ECO:0000256" key="1">
    <source>
        <dbReference type="ARBA" id="ARBA00005558"/>
    </source>
</evidence>
<feature type="domain" description="Putative type VI secretion system Rhs element associated Vgr" evidence="5">
    <location>
        <begin position="527"/>
        <end position="634"/>
    </location>
</feature>
<comment type="similarity">
    <text evidence="1">Belongs to the VgrG protein family.</text>
</comment>
<dbReference type="NCBIfam" id="TIGR01646">
    <property type="entry name" value="vgr_GE"/>
    <property type="match status" value="1"/>
</dbReference>
<evidence type="ECO:0000259" key="3">
    <source>
        <dbReference type="Pfam" id="PF04717"/>
    </source>
</evidence>
<evidence type="ECO:0000256" key="2">
    <source>
        <dbReference type="SAM" id="MobiDB-lite"/>
    </source>
</evidence>
<feature type="region of interest" description="Disordered" evidence="2">
    <location>
        <begin position="428"/>
        <end position="448"/>
    </location>
</feature>
<accession>A0A5M8ASY9</accession>
<feature type="domain" description="DUF2345" evidence="4">
    <location>
        <begin position="678"/>
        <end position="824"/>
    </location>
</feature>
<dbReference type="Proteomes" id="UP000324324">
    <property type="component" value="Unassembled WGS sequence"/>
</dbReference>
<dbReference type="Gene3D" id="4.10.220.110">
    <property type="match status" value="1"/>
</dbReference>
<dbReference type="RefSeq" id="WP_150083007.1">
    <property type="nucleotide sequence ID" value="NZ_VWRN01000030.1"/>
</dbReference>
<dbReference type="EMBL" id="VWRN01000030">
    <property type="protein sequence ID" value="KAA6125205.1"/>
    <property type="molecule type" value="Genomic_DNA"/>
</dbReference>
<comment type="caution">
    <text evidence="6">The sequence shown here is derived from an EMBL/GenBank/DDBJ whole genome shotgun (WGS) entry which is preliminary data.</text>
</comment>
<dbReference type="Pfam" id="PF13296">
    <property type="entry name" value="T6SS_Vgr"/>
    <property type="match status" value="1"/>
</dbReference>
<dbReference type="InterPro" id="IPR028244">
    <property type="entry name" value="T6SS_Rhs_Vgr_dom"/>
</dbReference>
<organism evidence="6 7">
    <name type="scientific">Cupriavidus cauae</name>
    <dbReference type="NCBI Taxonomy" id="2608999"/>
    <lineage>
        <taxon>Bacteria</taxon>
        <taxon>Pseudomonadati</taxon>
        <taxon>Pseudomonadota</taxon>
        <taxon>Betaproteobacteria</taxon>
        <taxon>Burkholderiales</taxon>
        <taxon>Burkholderiaceae</taxon>
        <taxon>Cupriavidus</taxon>
    </lineage>
</organism>
<dbReference type="InterPro" id="IPR006533">
    <property type="entry name" value="T6SS_Vgr_RhsGE"/>
</dbReference>
<reference evidence="6 7" key="1">
    <citation type="submission" date="2019-09" db="EMBL/GenBank/DDBJ databases">
        <title>Isolation of a novel species in the genus Cupriavidus from patients with sepsis using whole genome sequencing.</title>
        <authorList>
            <person name="Kweon O.J."/>
            <person name="Lee M.-K."/>
        </authorList>
    </citation>
    <scope>NUCLEOTIDE SEQUENCE [LARGE SCALE GENOMIC DNA]</scope>
    <source>
        <strain evidence="6 7">MKL-01</strain>
    </source>
</reference>
<dbReference type="AlphaFoldDB" id="A0A5M8ASY9"/>